<feature type="region of interest" description="Disordered" evidence="8">
    <location>
        <begin position="410"/>
        <end position="448"/>
    </location>
</feature>
<protein>
    <submittedName>
        <fullName evidence="9">Microsomal glutathione S-transferase 3</fullName>
    </submittedName>
</protein>
<accession>A0A9P5VCF3</accession>
<dbReference type="OrthoDB" id="1882547at2759"/>
<keyword evidence="10" id="KW-1185">Reference proteome</keyword>
<dbReference type="InterPro" id="IPR001129">
    <property type="entry name" value="Membr-assoc_MAPEG"/>
</dbReference>
<keyword evidence="3" id="KW-0812">Transmembrane</keyword>
<evidence type="ECO:0000256" key="6">
    <source>
        <dbReference type="ARBA" id="ARBA00023253"/>
    </source>
</evidence>
<dbReference type="InterPro" id="IPR050997">
    <property type="entry name" value="MAPEG"/>
</dbReference>
<dbReference type="Pfam" id="PF01124">
    <property type="entry name" value="MAPEG"/>
    <property type="match status" value="1"/>
</dbReference>
<feature type="compositionally biased region" description="Polar residues" evidence="8">
    <location>
        <begin position="45"/>
        <end position="67"/>
    </location>
</feature>
<feature type="compositionally biased region" description="Basic and acidic residues" evidence="8">
    <location>
        <begin position="1"/>
        <end position="13"/>
    </location>
</feature>
<name>A0A9P5VCF3_9FUNG</name>
<feature type="region of interest" description="Disordered" evidence="8">
    <location>
        <begin position="1"/>
        <end position="85"/>
    </location>
</feature>
<comment type="subcellular location">
    <subcellularLocation>
        <location evidence="1">Membrane</location>
        <topology evidence="1">Multi-pass membrane protein</topology>
    </subcellularLocation>
</comment>
<dbReference type="InterPro" id="IPR023352">
    <property type="entry name" value="MAPEG-like_dom_sf"/>
</dbReference>
<dbReference type="Proteomes" id="UP000748756">
    <property type="component" value="Unassembled WGS sequence"/>
</dbReference>
<keyword evidence="4" id="KW-1133">Transmembrane helix</keyword>
<dbReference type="GO" id="GO:0016020">
    <property type="term" value="C:membrane"/>
    <property type="evidence" value="ECO:0007669"/>
    <property type="project" value="UniProtKB-SubCell"/>
</dbReference>
<evidence type="ECO:0000256" key="4">
    <source>
        <dbReference type="ARBA" id="ARBA00022989"/>
    </source>
</evidence>
<feature type="region of interest" description="Disordered" evidence="8">
    <location>
        <begin position="634"/>
        <end position="655"/>
    </location>
</feature>
<evidence type="ECO:0000256" key="2">
    <source>
        <dbReference type="ARBA" id="ARBA00022679"/>
    </source>
</evidence>
<feature type="compositionally biased region" description="Polar residues" evidence="8">
    <location>
        <begin position="777"/>
        <end position="796"/>
    </location>
</feature>
<comment type="caution">
    <text evidence="9">The sequence shown here is derived from an EMBL/GenBank/DDBJ whole genome shotgun (WGS) entry which is preliminary data.</text>
</comment>
<dbReference type="GO" id="GO:0005635">
    <property type="term" value="C:nuclear envelope"/>
    <property type="evidence" value="ECO:0007669"/>
    <property type="project" value="TreeGrafter"/>
</dbReference>
<dbReference type="GO" id="GO:0005783">
    <property type="term" value="C:endoplasmic reticulum"/>
    <property type="evidence" value="ECO:0007669"/>
    <property type="project" value="TreeGrafter"/>
</dbReference>
<reference evidence="9" key="1">
    <citation type="journal article" date="2020" name="Fungal Divers.">
        <title>Resolving the Mortierellaceae phylogeny through synthesis of multi-gene phylogenetics and phylogenomics.</title>
        <authorList>
            <person name="Vandepol N."/>
            <person name="Liber J."/>
            <person name="Desiro A."/>
            <person name="Na H."/>
            <person name="Kennedy M."/>
            <person name="Barry K."/>
            <person name="Grigoriev I.V."/>
            <person name="Miller A.N."/>
            <person name="O'Donnell K."/>
            <person name="Stajich J.E."/>
            <person name="Bonito G."/>
        </authorList>
    </citation>
    <scope>NUCLEOTIDE SEQUENCE</scope>
    <source>
        <strain evidence="9">NRRL 6426</strain>
    </source>
</reference>
<keyword evidence="6" id="KW-0294">Fucose metabolism</keyword>
<dbReference type="Gene3D" id="1.20.120.550">
    <property type="entry name" value="Membrane associated eicosanoid/glutathione metabolism-like domain"/>
    <property type="match status" value="1"/>
</dbReference>
<dbReference type="InterPro" id="IPR019378">
    <property type="entry name" value="GDP-Fuc_O-FucTrfase"/>
</dbReference>
<feature type="region of interest" description="Disordered" evidence="8">
    <location>
        <begin position="756"/>
        <end position="808"/>
    </location>
</feature>
<sequence length="1160" mass="128868">MATGQKDDHDHQHQQQQQRQQQRQGVEEEERYSIDTLRDPLPSMRIQTQLSHPSSASPSRQQQIGQDNSGGVAMGRGGGSGALLSAQSDMSDRTMFDWQAQDHHRYYRPFITPSSFPEGVERHATPEIEVRHSKDKDRWIPSPPPPLPLLTLSSQDVKHQHQHQQQQYLTTPYQQQWGRSWTSTIATPTRDWARQTRRWLRRYLSVSTGTTPTNHRHDQHSLFFVSDDSPPVSASSSTSTSTLLGKGAFHSRHHPYFQAVYIAIVGISRTHVYLLANGGDPGVAAGRTRDLMSRGRDVWKMVGMGKTWTVGNAGHGDGEGAGSSTEALAMSSKNMTMKQDGGIPGPATSPPIAAVAVVQDSSASAGSIWIRRAEDEMDDPLDFYPDEDEDDPSEAASFIAWLAQASLITSISQQQQDQQQPRRPPQQYQEYHEPPQPLPPLRQRQGEAGQESFLIEPERYFTYMPFAGISNQFYGMLRAMSIARALDRTLILPPITSSSHDKSRQNQAWSEFFDLDEFRRRTGLKVIEYQDLRDQGSFRGPTGVKESGSSLGASWIAPWVKEASARASAKATSSVDKREGERYQHSLGTGTGAVDMTMPCHVTCGFGSKRDLDFTAKAFVRQWGFQYKKEMLPKSSPPFSPSTSPGSPVDNSPIDQTRDFDRIVKALQDDSLKREGFLCVSNTYKIQISPAAIPASLLVDSIEWHEFGQHLLFQPQLTQFVNEFLGKTFGEHPVERAKYGNDTFWISSLPLSGPWSQPTPAPLPEQVPAQEPVPPQGESSQLQPPSQSMVMDVNNTLSPSPPPLSPSTELQVPVSYAATVDLTPWPPLQPLIQHTFFMIHVRRGDFEAYCKKEFKDKRFDQCLPSNEAYARVINELQQRALRDGGGRGDDFGIGGDGKNDGQGQNRMLVKKEEAVGRRSRSNRRRRIPVLVATNENRPEELAQLRQLGRTGKVTRSIGVNNEEVAAAGSGVVNDVEGKRKGEEEEAVEEGEEWIILDHEEMQTVERLGVFGPMMVEQLLMAEAEALTVAVSVVSTVLVTILGHKVGAYRKEAGVPLPTMYADEAEAKKDKKKMIFNCKQRVHQNTLEGFTSFMVSLMLAGARYPVAAPVLGLIWCAGRLAYSYGYTSGDPNKRIYGAFGHIGDIGLLGLNVKMAFDMITA</sequence>
<dbReference type="GO" id="GO:0004602">
    <property type="term" value="F:glutathione peroxidase activity"/>
    <property type="evidence" value="ECO:0007669"/>
    <property type="project" value="TreeGrafter"/>
</dbReference>
<feature type="compositionally biased region" description="Basic and acidic residues" evidence="8">
    <location>
        <begin position="575"/>
        <end position="584"/>
    </location>
</feature>
<feature type="region of interest" description="Disordered" evidence="8">
    <location>
        <begin position="883"/>
        <end position="906"/>
    </location>
</feature>
<keyword evidence="7" id="KW-0119">Carbohydrate metabolism</keyword>
<dbReference type="AlphaFoldDB" id="A0A9P5VCF3"/>
<evidence type="ECO:0000256" key="8">
    <source>
        <dbReference type="SAM" id="MobiDB-lite"/>
    </source>
</evidence>
<feature type="compositionally biased region" description="Low complexity" evidence="8">
    <location>
        <begin position="14"/>
        <end position="24"/>
    </location>
</feature>
<feature type="compositionally biased region" description="Gly residues" evidence="8">
    <location>
        <begin position="72"/>
        <end position="81"/>
    </location>
</feature>
<evidence type="ECO:0000313" key="10">
    <source>
        <dbReference type="Proteomes" id="UP000748756"/>
    </source>
</evidence>
<dbReference type="Pfam" id="PF10250">
    <property type="entry name" value="O-FucT"/>
    <property type="match status" value="1"/>
</dbReference>
<dbReference type="SUPFAM" id="SSF161084">
    <property type="entry name" value="MAPEG domain-like"/>
    <property type="match status" value="1"/>
</dbReference>
<feature type="compositionally biased region" description="Low complexity" evidence="8">
    <location>
        <begin position="413"/>
        <end position="429"/>
    </location>
</feature>
<dbReference type="GO" id="GO:0004364">
    <property type="term" value="F:glutathione transferase activity"/>
    <property type="evidence" value="ECO:0007669"/>
    <property type="project" value="TreeGrafter"/>
</dbReference>
<evidence type="ECO:0000256" key="5">
    <source>
        <dbReference type="ARBA" id="ARBA00023136"/>
    </source>
</evidence>
<keyword evidence="2" id="KW-0808">Transferase</keyword>
<proteinExistence type="predicted"/>
<dbReference type="GO" id="GO:0006004">
    <property type="term" value="P:fucose metabolic process"/>
    <property type="evidence" value="ECO:0007669"/>
    <property type="project" value="UniProtKB-KW"/>
</dbReference>
<evidence type="ECO:0000256" key="7">
    <source>
        <dbReference type="ARBA" id="ARBA00023277"/>
    </source>
</evidence>
<evidence type="ECO:0000256" key="1">
    <source>
        <dbReference type="ARBA" id="ARBA00004141"/>
    </source>
</evidence>
<keyword evidence="5" id="KW-0472">Membrane</keyword>
<evidence type="ECO:0000256" key="3">
    <source>
        <dbReference type="ARBA" id="ARBA00022692"/>
    </source>
</evidence>
<gene>
    <name evidence="9" type="primary">MGST3_2</name>
    <name evidence="9" type="ORF">BG015_005285</name>
</gene>
<feature type="compositionally biased region" description="Pro residues" evidence="8">
    <location>
        <begin position="757"/>
        <end position="775"/>
    </location>
</feature>
<dbReference type="PANTHER" id="PTHR10250:SF26">
    <property type="entry name" value="GLUTATHIONE S-TRANSFERASE 3, MITOCHONDRIAL"/>
    <property type="match status" value="1"/>
</dbReference>
<organism evidence="9 10">
    <name type="scientific">Linnemannia schmuckeri</name>
    <dbReference type="NCBI Taxonomy" id="64567"/>
    <lineage>
        <taxon>Eukaryota</taxon>
        <taxon>Fungi</taxon>
        <taxon>Fungi incertae sedis</taxon>
        <taxon>Mucoromycota</taxon>
        <taxon>Mortierellomycotina</taxon>
        <taxon>Mortierellomycetes</taxon>
        <taxon>Mortierellales</taxon>
        <taxon>Mortierellaceae</taxon>
        <taxon>Linnemannia</taxon>
    </lineage>
</organism>
<dbReference type="EMBL" id="JAAAUQ010000245">
    <property type="protein sequence ID" value="KAF9152423.1"/>
    <property type="molecule type" value="Genomic_DNA"/>
</dbReference>
<evidence type="ECO:0000313" key="9">
    <source>
        <dbReference type="EMBL" id="KAF9152423.1"/>
    </source>
</evidence>
<dbReference type="Gene3D" id="3.40.50.11340">
    <property type="match status" value="1"/>
</dbReference>
<dbReference type="PANTHER" id="PTHR10250">
    <property type="entry name" value="MICROSOMAL GLUTATHIONE S-TRANSFERASE"/>
    <property type="match status" value="1"/>
</dbReference>
<feature type="region of interest" description="Disordered" evidence="8">
    <location>
        <begin position="568"/>
        <end position="588"/>
    </location>
</feature>